<dbReference type="eggNOG" id="COG0438">
    <property type="taxonomic scope" value="Bacteria"/>
</dbReference>
<gene>
    <name evidence="3" type="ordered locus">Rahaq2_0611</name>
</gene>
<organism evidence="3 4">
    <name type="scientific">Rahnella aquatilis (strain ATCC 33071 / DSM 4594 / JCM 1683 / NBRC 105701 / NCIMB 13365 / CIP 78.65)</name>
    <dbReference type="NCBI Taxonomy" id="745277"/>
    <lineage>
        <taxon>Bacteria</taxon>
        <taxon>Pseudomonadati</taxon>
        <taxon>Pseudomonadota</taxon>
        <taxon>Gammaproteobacteria</taxon>
        <taxon>Enterobacterales</taxon>
        <taxon>Yersiniaceae</taxon>
        <taxon>Rahnella</taxon>
    </lineage>
</organism>
<dbReference type="Pfam" id="PF00534">
    <property type="entry name" value="Glycos_transf_1"/>
    <property type="match status" value="1"/>
</dbReference>
<dbReference type="Gene3D" id="3.40.50.2000">
    <property type="entry name" value="Glycogen Phosphorylase B"/>
    <property type="match status" value="1"/>
</dbReference>
<protein>
    <submittedName>
        <fullName evidence="3">Glycosyltransferase</fullName>
    </submittedName>
</protein>
<dbReference type="OrthoDB" id="9801609at2"/>
<dbReference type="PANTHER" id="PTHR46401:SF2">
    <property type="entry name" value="GLYCOSYLTRANSFERASE WBBK-RELATED"/>
    <property type="match status" value="1"/>
</dbReference>
<dbReference type="AlphaFoldDB" id="H2IUE4"/>
<evidence type="ECO:0000259" key="2">
    <source>
        <dbReference type="Pfam" id="PF00534"/>
    </source>
</evidence>
<dbReference type="InterPro" id="IPR001296">
    <property type="entry name" value="Glyco_trans_1"/>
</dbReference>
<name>H2IUE4_RAHAC</name>
<dbReference type="PANTHER" id="PTHR46401">
    <property type="entry name" value="GLYCOSYLTRANSFERASE WBBK-RELATED"/>
    <property type="match status" value="1"/>
</dbReference>
<accession>H2IUE4</accession>
<evidence type="ECO:0000313" key="3">
    <source>
        <dbReference type="EMBL" id="AEX50538.1"/>
    </source>
</evidence>
<dbReference type="EMBL" id="CP003244">
    <property type="protein sequence ID" value="AEX50538.1"/>
    <property type="molecule type" value="Genomic_DNA"/>
</dbReference>
<dbReference type="CDD" id="cd03809">
    <property type="entry name" value="GT4_MtfB-like"/>
    <property type="match status" value="1"/>
</dbReference>
<sequence length="373" mass="42586">MKVIFDCTSLTNWIGHPTGIQRVVSEIGNELLGCLPNIRLGLFQADSTCLEYDIQLRKTTENIELNAGDIIITAGSNWDYIEHHKVLMKLRQQGIKLGILFYDAIPCILPFTYGPGFPEIYKEWLIETINACDLAFAISENTKRDLKHFSTEHGLELPPVTVVRLGDEVPTTEGDPSADIVQKISEPYLLTVGSIEYRKNHIMLLNAWRYMIEEQNYIPPKLYIVGKQGWLDNDIEYQIANDLRLKGRIEVLKGLQDIDLRVLYENSMFTLYPSFYEGWGLPIAESLCFGKPCIASRSSSMVEIAPGLVRHAHPLLLNEWVEQIRLLVDNPEELQNECERVRTGYKLSSWKDTALQMCEGLFANYPEIMEIAE</sequence>
<evidence type="ECO:0000256" key="1">
    <source>
        <dbReference type="ARBA" id="ARBA00022679"/>
    </source>
</evidence>
<reference evidence="3 4" key="1">
    <citation type="journal article" date="2012" name="J. Bacteriol.">
        <title>Complete Genome Sequence of Rahnella aquatilis CIP 78.65.</title>
        <authorList>
            <person name="Martinez R.J."/>
            <person name="Bruce D."/>
            <person name="Detter C."/>
            <person name="Goodwin L.A."/>
            <person name="Han J."/>
            <person name="Han C.S."/>
            <person name="Held B."/>
            <person name="Land M.L."/>
            <person name="Mikhailova N."/>
            <person name="Nolan M."/>
            <person name="Pennacchio L."/>
            <person name="Pitluck S."/>
            <person name="Tapia R."/>
            <person name="Woyke T."/>
            <person name="Sobecky P.A."/>
        </authorList>
    </citation>
    <scope>NUCLEOTIDE SEQUENCE [LARGE SCALE GENOMIC DNA]</scope>
    <source>
        <strain evidence="4">ATCC 33071 / DSM 4594 / JCM 1683 / NBRC 105701 / NCIMB 13365 / CIP 78.65</strain>
    </source>
</reference>
<dbReference type="Proteomes" id="UP000009010">
    <property type="component" value="Chromosome"/>
</dbReference>
<dbReference type="HOGENOM" id="CLU_009583_34_1_6"/>
<dbReference type="RefSeq" id="WP_014333794.1">
    <property type="nucleotide sequence ID" value="NC_016818.1"/>
</dbReference>
<proteinExistence type="predicted"/>
<evidence type="ECO:0000313" key="4">
    <source>
        <dbReference type="Proteomes" id="UP000009010"/>
    </source>
</evidence>
<feature type="domain" description="Glycosyl transferase family 1" evidence="2">
    <location>
        <begin position="185"/>
        <end position="336"/>
    </location>
</feature>
<dbReference type="SUPFAM" id="SSF53756">
    <property type="entry name" value="UDP-Glycosyltransferase/glycogen phosphorylase"/>
    <property type="match status" value="1"/>
</dbReference>
<dbReference type="GO" id="GO:0016757">
    <property type="term" value="F:glycosyltransferase activity"/>
    <property type="evidence" value="ECO:0007669"/>
    <property type="project" value="InterPro"/>
</dbReference>
<dbReference type="PATRIC" id="fig|745277.3.peg.579"/>
<reference evidence="4" key="2">
    <citation type="submission" date="2012-01" db="EMBL/GenBank/DDBJ databases">
        <title>Complete sequence of chromosome of Rahnella aquatilis CIP 78.65.</title>
        <authorList>
            <person name="Lucas S."/>
            <person name="Han J."/>
            <person name="Lapidus A."/>
            <person name="Cheng J.-F."/>
            <person name="Goodwin L."/>
            <person name="Pitluck S."/>
            <person name="Peters L."/>
            <person name="Ovchinnikova G."/>
            <person name="Held B."/>
            <person name="Detter J.C."/>
            <person name="Han C."/>
            <person name="Tapia R."/>
            <person name="Land M."/>
            <person name="Hauser L."/>
            <person name="Kyrpides N."/>
            <person name="Ivanova N."/>
            <person name="Pagani I."/>
            <person name="Sobecky P."/>
            <person name="Martinez R."/>
            <person name="Woyke T."/>
        </authorList>
    </citation>
    <scope>NUCLEOTIDE SEQUENCE [LARGE SCALE GENOMIC DNA]</scope>
    <source>
        <strain evidence="4">ATCC 33071 / DSM 4594 / JCM 1683 / NBRC 105701 / NCIMB 13365 / CIP 78.65</strain>
    </source>
</reference>
<dbReference type="STRING" id="745277.Rahaq2_0611"/>
<keyword evidence="4" id="KW-1185">Reference proteome</keyword>
<dbReference type="GO" id="GO:0009103">
    <property type="term" value="P:lipopolysaccharide biosynthetic process"/>
    <property type="evidence" value="ECO:0007669"/>
    <property type="project" value="TreeGrafter"/>
</dbReference>
<dbReference type="KEGG" id="raq:Rahaq2_0611"/>
<keyword evidence="1 3" id="KW-0808">Transferase</keyword>